<dbReference type="EMBL" id="JAPFQO010000001">
    <property type="protein sequence ID" value="MCX2738928.1"/>
    <property type="molecule type" value="Genomic_DNA"/>
</dbReference>
<dbReference type="Gene3D" id="2.60.40.10">
    <property type="entry name" value="Immunoglobulins"/>
    <property type="match status" value="2"/>
</dbReference>
<feature type="domain" description="Secretion system C-terminal sorting" evidence="2">
    <location>
        <begin position="583"/>
        <end position="650"/>
    </location>
</feature>
<keyword evidence="1" id="KW-0732">Signal</keyword>
<proteinExistence type="predicted"/>
<dbReference type="NCBIfam" id="TIGR04183">
    <property type="entry name" value="Por_Secre_tail"/>
    <property type="match status" value="1"/>
</dbReference>
<comment type="caution">
    <text evidence="4">The sequence shown here is derived from an EMBL/GenBank/DDBJ whole genome shotgun (WGS) entry which is preliminary data.</text>
</comment>
<feature type="domain" description="Ig-like" evidence="3">
    <location>
        <begin position="206"/>
        <end position="286"/>
    </location>
</feature>
<dbReference type="InterPro" id="IPR044023">
    <property type="entry name" value="Ig_7"/>
</dbReference>
<keyword evidence="5" id="KW-1185">Reference proteome</keyword>
<protein>
    <submittedName>
        <fullName evidence="4">T9SS type A sorting domain-containing protein</fullName>
    </submittedName>
</protein>
<reference evidence="4 5" key="1">
    <citation type="submission" date="2022-11" db="EMBL/GenBank/DDBJ databases">
        <title>The characterization of three novel Bacteroidetes species and genomic analysis of their roles in tidal elemental geochemical cycles.</title>
        <authorList>
            <person name="Ma K.-J."/>
        </authorList>
    </citation>
    <scope>NUCLEOTIDE SEQUENCE [LARGE SCALE GENOMIC DNA]</scope>
    <source>
        <strain evidence="4 5">M82</strain>
    </source>
</reference>
<evidence type="ECO:0000256" key="1">
    <source>
        <dbReference type="SAM" id="SignalP"/>
    </source>
</evidence>
<evidence type="ECO:0000259" key="3">
    <source>
        <dbReference type="Pfam" id="PF19081"/>
    </source>
</evidence>
<name>A0ABT3RBZ4_9BACT</name>
<evidence type="ECO:0000313" key="4">
    <source>
        <dbReference type="EMBL" id="MCX2738928.1"/>
    </source>
</evidence>
<gene>
    <name evidence="4" type="ORF">OO017_03135</name>
</gene>
<sequence>MKRTFTHSACLFWALLLFAVFSGSSAVAQTEVAKIDFSTASASQFSFIGKGDNTKVFNTADDNGNMAAYIEADPNNNAKYDGIIKLTTPIVFEKGYLYTITLKARGAARVANETAASQATITFLTSSEDFTALPAIRNEHANISVTANTYPSNPFSATFKGSIMTSASQSLFVGFRLHAPTANKSYMYVDDIIITRTACNVSSIALPTVTMSAPACSPSAVTMTASGGPSNGTYRWYTSSTTQTITVVGATYTTPTLDVNTKYYVSAVTAEGCESNRREVTAAVLPTPSANMTVIGPVSYCPSTTQTRTELSVPTGTGYSYQWYNGDQALSGETRFNFIPVATGNYKVIVKNSNNCTATSNSIYIEVQEELTSNGFIDLMSPSVEKNKQVTYRVTSDIQDRGHAYGISWFRISESGEATALGSGTTFTVGAETYNEVTFTAPEDKFTLRCEITPSQGLCYRPATLRISSETFTPLPVEIIYFNAAKQGNNVLLEWATASERDNTGFEVQVSQDGFNFRKLDFVPTKNGNTVLKQVYTYKDTENGKYGTRYYRLKQIDMDGKFEYFTTKAVSFGEVSSYSLKAFPNPFESEVSLELNADQAGKLNVQVLDAMGRSVLTEQFTVSKGRSTEKIVLWQSLPKGIYFVRTEMNGIANNFKLLKK</sequence>
<dbReference type="InterPro" id="IPR035986">
    <property type="entry name" value="PKD_dom_sf"/>
</dbReference>
<feature type="signal peptide" evidence="1">
    <location>
        <begin position="1"/>
        <end position="28"/>
    </location>
</feature>
<dbReference type="RefSeq" id="WP_266050972.1">
    <property type="nucleotide sequence ID" value="NZ_JAPFQO010000001.1"/>
</dbReference>
<organism evidence="4 5">
    <name type="scientific">Pontibacter anaerobius</name>
    <dbReference type="NCBI Taxonomy" id="2993940"/>
    <lineage>
        <taxon>Bacteria</taxon>
        <taxon>Pseudomonadati</taxon>
        <taxon>Bacteroidota</taxon>
        <taxon>Cytophagia</taxon>
        <taxon>Cytophagales</taxon>
        <taxon>Hymenobacteraceae</taxon>
        <taxon>Pontibacter</taxon>
    </lineage>
</organism>
<dbReference type="InterPro" id="IPR026444">
    <property type="entry name" value="Secre_tail"/>
</dbReference>
<dbReference type="Pfam" id="PF18962">
    <property type="entry name" value="Por_Secre_tail"/>
    <property type="match status" value="1"/>
</dbReference>
<dbReference type="Proteomes" id="UP001207228">
    <property type="component" value="Unassembled WGS sequence"/>
</dbReference>
<dbReference type="Pfam" id="PF19081">
    <property type="entry name" value="Ig_7"/>
    <property type="match status" value="1"/>
</dbReference>
<dbReference type="InterPro" id="IPR013783">
    <property type="entry name" value="Ig-like_fold"/>
</dbReference>
<evidence type="ECO:0000313" key="5">
    <source>
        <dbReference type="Proteomes" id="UP001207228"/>
    </source>
</evidence>
<accession>A0ABT3RBZ4</accession>
<dbReference type="SUPFAM" id="SSF49299">
    <property type="entry name" value="PKD domain"/>
    <property type="match status" value="1"/>
</dbReference>
<feature type="chain" id="PRO_5046075201" evidence="1">
    <location>
        <begin position="29"/>
        <end position="660"/>
    </location>
</feature>
<evidence type="ECO:0000259" key="2">
    <source>
        <dbReference type="Pfam" id="PF18962"/>
    </source>
</evidence>